<organism evidence="1 2">
    <name type="scientific">Setomelanomma holmii</name>
    <dbReference type="NCBI Taxonomy" id="210430"/>
    <lineage>
        <taxon>Eukaryota</taxon>
        <taxon>Fungi</taxon>
        <taxon>Dikarya</taxon>
        <taxon>Ascomycota</taxon>
        <taxon>Pezizomycotina</taxon>
        <taxon>Dothideomycetes</taxon>
        <taxon>Pleosporomycetidae</taxon>
        <taxon>Pleosporales</taxon>
        <taxon>Pleosporineae</taxon>
        <taxon>Phaeosphaeriaceae</taxon>
        <taxon>Setomelanomma</taxon>
    </lineage>
</organism>
<reference evidence="1" key="1">
    <citation type="journal article" date="2020" name="Stud. Mycol.">
        <title>101 Dothideomycetes genomes: a test case for predicting lifestyles and emergence of pathogens.</title>
        <authorList>
            <person name="Haridas S."/>
            <person name="Albert R."/>
            <person name="Binder M."/>
            <person name="Bloem J."/>
            <person name="Labutti K."/>
            <person name="Salamov A."/>
            <person name="Andreopoulos B."/>
            <person name="Baker S."/>
            <person name="Barry K."/>
            <person name="Bills G."/>
            <person name="Bluhm B."/>
            <person name="Cannon C."/>
            <person name="Castanera R."/>
            <person name="Culley D."/>
            <person name="Daum C."/>
            <person name="Ezra D."/>
            <person name="Gonzalez J."/>
            <person name="Henrissat B."/>
            <person name="Kuo A."/>
            <person name="Liang C."/>
            <person name="Lipzen A."/>
            <person name="Lutzoni F."/>
            <person name="Magnuson J."/>
            <person name="Mondo S."/>
            <person name="Nolan M."/>
            <person name="Ohm R."/>
            <person name="Pangilinan J."/>
            <person name="Park H.-J."/>
            <person name="Ramirez L."/>
            <person name="Alfaro M."/>
            <person name="Sun H."/>
            <person name="Tritt A."/>
            <person name="Yoshinaga Y."/>
            <person name="Zwiers L.-H."/>
            <person name="Turgeon B."/>
            <person name="Goodwin S."/>
            <person name="Spatafora J."/>
            <person name="Crous P."/>
            <person name="Grigoriev I."/>
        </authorList>
    </citation>
    <scope>NUCLEOTIDE SEQUENCE</scope>
    <source>
        <strain evidence="1">CBS 110217</strain>
    </source>
</reference>
<dbReference type="AlphaFoldDB" id="A0A9P4HE81"/>
<proteinExistence type="predicted"/>
<accession>A0A9P4HE81</accession>
<dbReference type="Proteomes" id="UP000799777">
    <property type="component" value="Unassembled WGS sequence"/>
</dbReference>
<comment type="caution">
    <text evidence="1">The sequence shown here is derived from an EMBL/GenBank/DDBJ whole genome shotgun (WGS) entry which is preliminary data.</text>
</comment>
<keyword evidence="2" id="KW-1185">Reference proteome</keyword>
<evidence type="ECO:0000313" key="1">
    <source>
        <dbReference type="EMBL" id="KAF2033190.1"/>
    </source>
</evidence>
<name>A0A9P4HE81_9PLEO</name>
<protein>
    <submittedName>
        <fullName evidence="1">Uncharacterized protein</fullName>
    </submittedName>
</protein>
<dbReference type="OrthoDB" id="3796275at2759"/>
<sequence length="102" mass="11296">MARAPGLRSTQLRRCSGMLVEMMKAMGVQYGVFTTYLQTVFVKLEDRAGQTALSYSNIILHSNSAKKDDETGEMEIVSLRLGMLFTIYQAARGHSEAFPGQS</sequence>
<dbReference type="EMBL" id="ML978168">
    <property type="protein sequence ID" value="KAF2033190.1"/>
    <property type="molecule type" value="Genomic_DNA"/>
</dbReference>
<evidence type="ECO:0000313" key="2">
    <source>
        <dbReference type="Proteomes" id="UP000799777"/>
    </source>
</evidence>
<gene>
    <name evidence="1" type="ORF">EK21DRAFT_109323</name>
</gene>